<accession>A0ABV9BUW9</accession>
<keyword evidence="1" id="KW-0812">Transmembrane</keyword>
<gene>
    <name evidence="2" type="ORF">ACFPEN_34190</name>
</gene>
<protein>
    <submittedName>
        <fullName evidence="2">Uncharacterized protein</fullName>
    </submittedName>
</protein>
<proteinExistence type="predicted"/>
<sequence>MRTFITVLAIAQLTLAVAGIALKKSIAELPKWYFWALTSVALIMAGSMVYVQLS</sequence>
<keyword evidence="3" id="KW-1185">Reference proteome</keyword>
<comment type="caution">
    <text evidence="2">The sequence shown here is derived from an EMBL/GenBank/DDBJ whole genome shotgun (WGS) entry which is preliminary data.</text>
</comment>
<name>A0ABV9BUW9_9ACTN</name>
<organism evidence="2 3">
    <name type="scientific">Streptomyces ehimensis</name>
    <dbReference type="NCBI Taxonomy" id="68195"/>
    <lineage>
        <taxon>Bacteria</taxon>
        <taxon>Bacillati</taxon>
        <taxon>Actinomycetota</taxon>
        <taxon>Actinomycetes</taxon>
        <taxon>Kitasatosporales</taxon>
        <taxon>Streptomycetaceae</taxon>
        <taxon>Streptomyces</taxon>
    </lineage>
</organism>
<reference evidence="3" key="1">
    <citation type="journal article" date="2019" name="Int. J. Syst. Evol. Microbiol.">
        <title>The Global Catalogue of Microorganisms (GCM) 10K type strain sequencing project: providing services to taxonomists for standard genome sequencing and annotation.</title>
        <authorList>
            <consortium name="The Broad Institute Genomics Platform"/>
            <consortium name="The Broad Institute Genome Sequencing Center for Infectious Disease"/>
            <person name="Wu L."/>
            <person name="Ma J."/>
        </authorList>
    </citation>
    <scope>NUCLEOTIDE SEQUENCE [LARGE SCALE GENOMIC DNA]</scope>
    <source>
        <strain evidence="3">CECT 8064</strain>
    </source>
</reference>
<keyword evidence="1" id="KW-1133">Transmembrane helix</keyword>
<keyword evidence="1" id="KW-0472">Membrane</keyword>
<evidence type="ECO:0000256" key="1">
    <source>
        <dbReference type="SAM" id="Phobius"/>
    </source>
</evidence>
<evidence type="ECO:0000313" key="3">
    <source>
        <dbReference type="Proteomes" id="UP001595990"/>
    </source>
</evidence>
<dbReference type="Proteomes" id="UP001595990">
    <property type="component" value="Unassembled WGS sequence"/>
</dbReference>
<feature type="transmembrane region" description="Helical" evidence="1">
    <location>
        <begin position="33"/>
        <end position="53"/>
    </location>
</feature>
<evidence type="ECO:0000313" key="2">
    <source>
        <dbReference type="EMBL" id="MFC4517920.1"/>
    </source>
</evidence>
<dbReference type="EMBL" id="JBHSFS010000028">
    <property type="protein sequence ID" value="MFC4517920.1"/>
    <property type="molecule type" value="Genomic_DNA"/>
</dbReference>
<dbReference type="RefSeq" id="WP_417924326.1">
    <property type="nucleotide sequence ID" value="NZ_JBHSFS010000028.1"/>
</dbReference>